<dbReference type="PANTHER" id="PTHR45707:SF50">
    <property type="entry name" value="VESICLE-ASSOCIATED PROTEIN 1-1"/>
    <property type="match status" value="1"/>
</dbReference>
<dbReference type="SUPFAM" id="SSF49354">
    <property type="entry name" value="PapD-like"/>
    <property type="match status" value="4"/>
</dbReference>
<dbReference type="SMART" id="SM00220">
    <property type="entry name" value="S_TKc"/>
    <property type="match status" value="1"/>
</dbReference>
<dbReference type="PANTHER" id="PTHR45707">
    <property type="entry name" value="C2 CALCIUM/LIPID-BINDING PLANT PHOSPHORIBOSYLTRANSFERASE FAMILY PROTEIN"/>
    <property type="match status" value="1"/>
</dbReference>
<evidence type="ECO:0000259" key="8">
    <source>
        <dbReference type="PROSITE" id="PS50202"/>
    </source>
</evidence>
<dbReference type="InterPro" id="IPR000535">
    <property type="entry name" value="MSP_dom"/>
</dbReference>
<feature type="domain" description="MSP" evidence="8">
    <location>
        <begin position="354"/>
        <end position="471"/>
    </location>
</feature>
<evidence type="ECO:0000313" key="9">
    <source>
        <dbReference type="EMBL" id="KAG2650632.1"/>
    </source>
</evidence>
<dbReference type="GO" id="GO:0004672">
    <property type="term" value="F:protein kinase activity"/>
    <property type="evidence" value="ECO:0007669"/>
    <property type="project" value="InterPro"/>
</dbReference>
<dbReference type="Gene3D" id="2.130.10.10">
    <property type="entry name" value="YVTN repeat-like/Quinoprotein amine dehydrogenase"/>
    <property type="match status" value="1"/>
</dbReference>
<evidence type="ECO:0000259" key="7">
    <source>
        <dbReference type="PROSITE" id="PS50011"/>
    </source>
</evidence>
<dbReference type="OrthoDB" id="10252171at2759"/>
<dbReference type="Pfam" id="PF00069">
    <property type="entry name" value="Pkinase"/>
    <property type="match status" value="1"/>
</dbReference>
<keyword evidence="5" id="KW-0853">WD repeat</keyword>
<feature type="repeat" description="WD" evidence="5">
    <location>
        <begin position="1217"/>
        <end position="1260"/>
    </location>
</feature>
<dbReference type="Gene3D" id="3.30.200.20">
    <property type="entry name" value="Phosphorylase Kinase, domain 1"/>
    <property type="match status" value="1"/>
</dbReference>
<evidence type="ECO:0000256" key="2">
    <source>
        <dbReference type="ARBA" id="ARBA00022741"/>
    </source>
</evidence>
<comment type="caution">
    <text evidence="9">The sequence shown here is derived from an EMBL/GenBank/DDBJ whole genome shotgun (WGS) entry which is preliminary data.</text>
</comment>
<dbReference type="SUPFAM" id="SSF50978">
    <property type="entry name" value="WD40 repeat-like"/>
    <property type="match status" value="1"/>
</dbReference>
<dbReference type="Pfam" id="PF00635">
    <property type="entry name" value="Motile_Sperm"/>
    <property type="match status" value="1"/>
</dbReference>
<dbReference type="InterPro" id="IPR008962">
    <property type="entry name" value="PapD-like_sf"/>
</dbReference>
<protein>
    <submittedName>
        <fullName evidence="9">Uncharacterized protein</fullName>
    </submittedName>
</protein>
<dbReference type="InterPro" id="IPR000719">
    <property type="entry name" value="Prot_kinase_dom"/>
</dbReference>
<reference evidence="9" key="1">
    <citation type="submission" date="2020-05" db="EMBL/GenBank/DDBJ databases">
        <title>WGS assembly of Panicum virgatum.</title>
        <authorList>
            <person name="Lovell J.T."/>
            <person name="Jenkins J."/>
            <person name="Shu S."/>
            <person name="Juenger T.E."/>
            <person name="Schmutz J."/>
        </authorList>
    </citation>
    <scope>NUCLEOTIDE SEQUENCE</scope>
    <source>
        <strain evidence="9">AP13</strain>
    </source>
</reference>
<keyword evidence="10" id="KW-1185">Reference proteome</keyword>
<dbReference type="EMBL" id="CM029038">
    <property type="protein sequence ID" value="KAG2650632.1"/>
    <property type="molecule type" value="Genomic_DNA"/>
</dbReference>
<keyword evidence="4 6" id="KW-0067">ATP-binding</keyword>
<keyword evidence="2 6" id="KW-0547">Nucleotide-binding</keyword>
<dbReference type="Gene3D" id="1.10.510.10">
    <property type="entry name" value="Transferase(Phosphotransferase) domain 1"/>
    <property type="match status" value="1"/>
</dbReference>
<feature type="repeat" description="WD" evidence="5">
    <location>
        <begin position="1057"/>
        <end position="1091"/>
    </location>
</feature>
<dbReference type="InterPro" id="IPR011009">
    <property type="entry name" value="Kinase-like_dom_sf"/>
</dbReference>
<dbReference type="Pfam" id="PF00400">
    <property type="entry name" value="WD40"/>
    <property type="match status" value="5"/>
</dbReference>
<dbReference type="PROSITE" id="PS50082">
    <property type="entry name" value="WD_REPEATS_2"/>
    <property type="match status" value="3"/>
</dbReference>
<dbReference type="PROSITE" id="PS00107">
    <property type="entry name" value="PROTEIN_KINASE_ATP"/>
    <property type="match status" value="1"/>
</dbReference>
<keyword evidence="3" id="KW-0418">Kinase</keyword>
<dbReference type="PROSITE" id="PS50294">
    <property type="entry name" value="WD_REPEATS_REGION"/>
    <property type="match status" value="1"/>
</dbReference>
<feature type="repeat" description="WD" evidence="5">
    <location>
        <begin position="1133"/>
        <end position="1174"/>
    </location>
</feature>
<gene>
    <name evidence="9" type="ORF">PVAP13_1NG179400</name>
</gene>
<dbReference type="FunFam" id="1.10.510.10:FF:000870">
    <property type="entry name" value="OSJNBa0016N04.16-like protein"/>
    <property type="match status" value="1"/>
</dbReference>
<dbReference type="SUPFAM" id="SSF56112">
    <property type="entry name" value="Protein kinase-like (PK-like)"/>
    <property type="match status" value="1"/>
</dbReference>
<dbReference type="GO" id="GO:0005524">
    <property type="term" value="F:ATP binding"/>
    <property type="evidence" value="ECO:0007669"/>
    <property type="project" value="UniProtKB-UniRule"/>
</dbReference>
<dbReference type="InterPro" id="IPR001680">
    <property type="entry name" value="WD40_rpt"/>
</dbReference>
<sequence>MASDTELGFTAQYGFLRMEDIYLNYDILESILNGGSDPTNLPLQFLSYITKNFSKERKIGSGGFGEVYMGMLKNRIVAVKRLFSDKTIREESFHREVDNLMTVKHQNIVQFLGFCANTENIPIKDPESEDYVKYIYVEKRERLLCFEYMSNGSLRRHLTDELRGLGWQTRYKIIKNICDGLRYLHEEKHMIHRDLKPENILLDDSMAPKLADLGISKLLNDGASKAITTNTQMSQGYCAPEFMKHYEVSFKTDIYSLGIIIIELVTGRKEHPDIKNVLRRWRYRWKKEKETTLSYQEVAKCVEIGQKCTEEDPRKRPSISNIINDLNMSDNENWQINNPREPTIGQIIPNWNELLLIEPPELHFPFERNKQISCSLQLINEKDSYIAFNIQTLSPLHYLPEPKSGIVPPLSNCTVKISLQKEPQHKQHANMFNVQSTKVNKDLTDEDITECMFNVDAVEVVDEVTLTVVYDVPPLLELHELDRDRGNLNRPEAPNLPIIEAVSKTSSLATDELIQVYPKEFIFPLEPKEVKYTMTIVNVTDDWVAFYIGMKHVTAKYFSLDGNGILLPQTKLKIDYRRVPHKVVPANVRAKESAIVYSTIVCPGFKRHDVTADLFKDPTNGRLVQKVELPMFFAARHGIQPWEVMPYAIPSVSPASKQDFSKPTEINSQIRTPSSIKLIHVDPMEFSLPLEPKRVKFLMKILNITDNYVAFLIRYTRDKVDQYESTPQEGILPPRSMLVVENTRISQEGEHEDVQGHEFVYVDSTVVTKSFRISEITYDLFDVPSADRLQHEVKLPVFLVASGESKSWEVTSSAFPVSKQNIEKEFDRLQLTTDDQDDKNSLCKSGLTWLNTIDVHPTEPWIITTQDDLYVRIWNYETQIRTSTTIKLIEAFPLEFKWPLEKKEARFLMSIENITDDYVAFLFRYTINKVHHYEAYPQKGLLLPRSKFIVVHTIISQEGQPEDLHDKGFIYVDSTVVNKSFKTSEIKPDLFDVPPADRLLHGMKLPVFLVRSSETQSKEITDAQDDHNIQQEFNRLQLSTGEQDDQNSQSESGLTWVNSIDVHPTEPWIMTTQHDRYVRIWNYETQQVRRFLPGGSQVTSVKFIAHGHLILAASSDGLIYLYSYDPLKQIRVLRAHSASINCLAIHATEPYVLSASSDGQVQLRDYEKGMVLNKSFSVIPCGGPCLAFDPSGKSFASACGDSIKISNLHDDVCKILLRGHSREVTCLEYFAHRETTYLISGSEDGTAKIWDCKKGHCVKTLRVFSPVRTVCSHPVLPVLIIGSYDGSVRVWNSTTFRRERRIKLGLKGLSAIACLMGSTRIVIGHYNGLALAEIRREEPKAL</sequence>
<evidence type="ECO:0000256" key="4">
    <source>
        <dbReference type="ARBA" id="ARBA00022840"/>
    </source>
</evidence>
<evidence type="ECO:0000256" key="5">
    <source>
        <dbReference type="PROSITE-ProRule" id="PRU00221"/>
    </source>
</evidence>
<evidence type="ECO:0000313" key="10">
    <source>
        <dbReference type="Proteomes" id="UP000823388"/>
    </source>
</evidence>
<proteinExistence type="predicted"/>
<organism evidence="9 10">
    <name type="scientific">Panicum virgatum</name>
    <name type="common">Blackwell switchgrass</name>
    <dbReference type="NCBI Taxonomy" id="38727"/>
    <lineage>
        <taxon>Eukaryota</taxon>
        <taxon>Viridiplantae</taxon>
        <taxon>Streptophyta</taxon>
        <taxon>Embryophyta</taxon>
        <taxon>Tracheophyta</taxon>
        <taxon>Spermatophyta</taxon>
        <taxon>Magnoliopsida</taxon>
        <taxon>Liliopsida</taxon>
        <taxon>Poales</taxon>
        <taxon>Poaceae</taxon>
        <taxon>PACMAD clade</taxon>
        <taxon>Panicoideae</taxon>
        <taxon>Panicodae</taxon>
        <taxon>Paniceae</taxon>
        <taxon>Panicinae</taxon>
        <taxon>Panicum</taxon>
        <taxon>Panicum sect. Hiantes</taxon>
    </lineage>
</organism>
<dbReference type="InterPro" id="IPR013783">
    <property type="entry name" value="Ig-like_fold"/>
</dbReference>
<name>A0A8T0WNG4_PANVG</name>
<evidence type="ECO:0000256" key="3">
    <source>
        <dbReference type="ARBA" id="ARBA00022777"/>
    </source>
</evidence>
<dbReference type="Proteomes" id="UP000823388">
    <property type="component" value="Chromosome 1N"/>
</dbReference>
<dbReference type="PROSITE" id="PS00108">
    <property type="entry name" value="PROTEIN_KINASE_ST"/>
    <property type="match status" value="1"/>
</dbReference>
<dbReference type="CDD" id="cd00200">
    <property type="entry name" value="WD40"/>
    <property type="match status" value="1"/>
</dbReference>
<dbReference type="InterPro" id="IPR017441">
    <property type="entry name" value="Protein_kinase_ATP_BS"/>
</dbReference>
<dbReference type="SMART" id="SM00320">
    <property type="entry name" value="WD40"/>
    <property type="match status" value="7"/>
</dbReference>
<dbReference type="PROSITE" id="PS50202">
    <property type="entry name" value="MSP"/>
    <property type="match status" value="2"/>
</dbReference>
<dbReference type="PROSITE" id="PS50011">
    <property type="entry name" value="PROTEIN_KINASE_DOM"/>
    <property type="match status" value="1"/>
</dbReference>
<dbReference type="Gene3D" id="2.60.40.10">
    <property type="entry name" value="Immunoglobulins"/>
    <property type="match status" value="4"/>
</dbReference>
<accession>A0A8T0WNG4</accession>
<dbReference type="InterPro" id="IPR015943">
    <property type="entry name" value="WD40/YVTN_repeat-like_dom_sf"/>
</dbReference>
<dbReference type="InterPro" id="IPR036322">
    <property type="entry name" value="WD40_repeat_dom_sf"/>
</dbReference>
<feature type="domain" description="MSP" evidence="8">
    <location>
        <begin position="668"/>
        <end position="800"/>
    </location>
</feature>
<evidence type="ECO:0000256" key="6">
    <source>
        <dbReference type="PROSITE-ProRule" id="PRU10141"/>
    </source>
</evidence>
<keyword evidence="1" id="KW-0808">Transferase</keyword>
<feature type="domain" description="Protein kinase" evidence="7">
    <location>
        <begin position="53"/>
        <end position="328"/>
    </location>
</feature>
<feature type="binding site" evidence="6">
    <location>
        <position position="80"/>
    </location>
    <ligand>
        <name>ATP</name>
        <dbReference type="ChEBI" id="CHEBI:30616"/>
    </ligand>
</feature>
<dbReference type="InterPro" id="IPR008271">
    <property type="entry name" value="Ser/Thr_kinase_AS"/>
</dbReference>
<evidence type="ECO:0000256" key="1">
    <source>
        <dbReference type="ARBA" id="ARBA00022679"/>
    </source>
</evidence>